<evidence type="ECO:0000313" key="1">
    <source>
        <dbReference type="EMBL" id="RBO90956.1"/>
    </source>
</evidence>
<dbReference type="Gene3D" id="3.40.50.1820">
    <property type="entry name" value="alpha/beta hydrolase"/>
    <property type="match status" value="1"/>
</dbReference>
<dbReference type="EMBL" id="QNRH01000011">
    <property type="protein sequence ID" value="RBO90956.1"/>
    <property type="molecule type" value="Genomic_DNA"/>
</dbReference>
<protein>
    <recommendedName>
        <fullName evidence="3">Alpha/beta hydrolase family protein</fullName>
    </recommendedName>
</protein>
<gene>
    <name evidence="1" type="ORF">DFR47_11151</name>
</gene>
<keyword evidence="2" id="KW-1185">Reference proteome</keyword>
<reference evidence="1 2" key="1">
    <citation type="submission" date="2018-06" db="EMBL/GenBank/DDBJ databases">
        <title>Genomic Encyclopedia of Type Strains, Phase IV (KMG-IV): sequencing the most valuable type-strain genomes for metagenomic binning, comparative biology and taxonomic classification.</title>
        <authorList>
            <person name="Goeker M."/>
        </authorList>
    </citation>
    <scope>NUCLEOTIDE SEQUENCE [LARGE SCALE GENOMIC DNA]</scope>
    <source>
        <strain evidence="1 2">DSM 25619</strain>
    </source>
</reference>
<sequence length="106" mass="11950">MWIDRAVNNPEQPGDREIAIQRINMLIAHDTLEHLPRISQPSLVICGELNLCTPLPLSEELARGIPNAELVILKEAGELIDIEKPDEFYETVSSFVARFEQNSPTK</sequence>
<dbReference type="InterPro" id="IPR029058">
    <property type="entry name" value="AB_hydrolase_fold"/>
</dbReference>
<name>A0A366DLM8_9HYPH</name>
<dbReference type="AlphaFoldDB" id="A0A366DLM8"/>
<comment type="caution">
    <text evidence="1">The sequence shown here is derived from an EMBL/GenBank/DDBJ whole genome shotgun (WGS) entry which is preliminary data.</text>
</comment>
<dbReference type="Proteomes" id="UP000252893">
    <property type="component" value="Unassembled WGS sequence"/>
</dbReference>
<accession>A0A366DLM8</accession>
<evidence type="ECO:0000313" key="2">
    <source>
        <dbReference type="Proteomes" id="UP000252893"/>
    </source>
</evidence>
<dbReference type="SUPFAM" id="SSF53474">
    <property type="entry name" value="alpha/beta-Hydrolases"/>
    <property type="match status" value="1"/>
</dbReference>
<organism evidence="1 2">
    <name type="scientific">Pseudochrobactrum asaccharolyticum</name>
    <dbReference type="NCBI Taxonomy" id="354351"/>
    <lineage>
        <taxon>Bacteria</taxon>
        <taxon>Pseudomonadati</taxon>
        <taxon>Pseudomonadota</taxon>
        <taxon>Alphaproteobacteria</taxon>
        <taxon>Hyphomicrobiales</taxon>
        <taxon>Brucellaceae</taxon>
        <taxon>Pseudochrobactrum</taxon>
    </lineage>
</organism>
<evidence type="ECO:0008006" key="3">
    <source>
        <dbReference type="Google" id="ProtNLM"/>
    </source>
</evidence>
<proteinExistence type="predicted"/>